<dbReference type="Proteomes" id="UP000297951">
    <property type="component" value="Unassembled WGS sequence"/>
</dbReference>
<reference evidence="3 4" key="1">
    <citation type="submission" date="2019-03" db="EMBL/GenBank/DDBJ databases">
        <title>Diversity of the mouse oral microbiome.</title>
        <authorList>
            <person name="Joseph S."/>
            <person name="Aduse-Opoku J."/>
            <person name="Curtis M."/>
            <person name="Wade W."/>
            <person name="Hashim A."/>
        </authorList>
    </citation>
    <scope>NUCLEOTIDE SEQUENCE [LARGE SCALE GENOMIC DNA]</scope>
    <source>
        <strain evidence="4">irhom_31</strain>
    </source>
</reference>
<sequence length="348" mass="37576">MSTPPGETASAPPPPAEAVPATVPGTRNPDEIDNRSYTRRNILILLGVLAVPTVLVLALVAYFAGSRSHMTLGGGSIWDSSMLANDGSSNSDATWLSVADTGSIESRALAEHLVQAVPQLGGTSGIFQRESTHSTYIHLPSGGSIGIDSHEEIPITLLVETWQEILTRASDERMGSVRVSARGADEYETEATWVEVTYYLYGDKNSDQQALLADMASWELLDGPDLESVSYVDETQNDTETIQVFVFGPLSETQVWSRSATPVAQAFAAHTEGLEVVSINKYRDSTDYFVTARFESYTGDTDAARQAMVEGVQGTAIGSAFTLDLLDATTSAYYFEGRWDVYASETSE</sequence>
<protein>
    <submittedName>
        <fullName evidence="3">Uncharacterized protein</fullName>
    </submittedName>
</protein>
<feature type="region of interest" description="Disordered" evidence="1">
    <location>
        <begin position="1"/>
        <end position="33"/>
    </location>
</feature>
<name>A0A4Y9F5Z1_9MICC</name>
<organism evidence="3 4">
    <name type="scientific">Rothia nasimurium</name>
    <dbReference type="NCBI Taxonomy" id="85336"/>
    <lineage>
        <taxon>Bacteria</taxon>
        <taxon>Bacillati</taxon>
        <taxon>Actinomycetota</taxon>
        <taxon>Actinomycetes</taxon>
        <taxon>Micrococcales</taxon>
        <taxon>Micrococcaceae</taxon>
        <taxon>Rothia</taxon>
    </lineage>
</organism>
<dbReference type="EMBL" id="SPQC01000004">
    <property type="protein sequence ID" value="TFU23869.1"/>
    <property type="molecule type" value="Genomic_DNA"/>
</dbReference>
<evidence type="ECO:0000313" key="4">
    <source>
        <dbReference type="Proteomes" id="UP000297951"/>
    </source>
</evidence>
<keyword evidence="2" id="KW-0472">Membrane</keyword>
<keyword evidence="2" id="KW-1133">Transmembrane helix</keyword>
<accession>A0A4Y9F5Z1</accession>
<feature type="transmembrane region" description="Helical" evidence="2">
    <location>
        <begin position="42"/>
        <end position="64"/>
    </location>
</feature>
<keyword evidence="2" id="KW-0812">Transmembrane</keyword>
<proteinExistence type="predicted"/>
<evidence type="ECO:0000313" key="3">
    <source>
        <dbReference type="EMBL" id="TFU23869.1"/>
    </source>
</evidence>
<dbReference type="AlphaFoldDB" id="A0A4Y9F5Z1"/>
<evidence type="ECO:0000256" key="2">
    <source>
        <dbReference type="SAM" id="Phobius"/>
    </source>
</evidence>
<comment type="caution">
    <text evidence="3">The sequence shown here is derived from an EMBL/GenBank/DDBJ whole genome shotgun (WGS) entry which is preliminary data.</text>
</comment>
<feature type="compositionally biased region" description="Low complexity" evidence="1">
    <location>
        <begin position="1"/>
        <end position="10"/>
    </location>
</feature>
<gene>
    <name evidence="3" type="ORF">E4U03_01820</name>
</gene>
<evidence type="ECO:0000256" key="1">
    <source>
        <dbReference type="SAM" id="MobiDB-lite"/>
    </source>
</evidence>
<dbReference type="RefSeq" id="WP_135011288.1">
    <property type="nucleotide sequence ID" value="NZ_JADGLK010000004.1"/>
</dbReference>